<name>A0A9N9JQV8_9GLOM</name>
<dbReference type="AlphaFoldDB" id="A0A9N9JQV8"/>
<proteinExistence type="predicted"/>
<evidence type="ECO:0000313" key="2">
    <source>
        <dbReference type="Proteomes" id="UP000789396"/>
    </source>
</evidence>
<reference evidence="1" key="1">
    <citation type="submission" date="2021-06" db="EMBL/GenBank/DDBJ databases">
        <authorList>
            <person name="Kallberg Y."/>
            <person name="Tangrot J."/>
            <person name="Rosling A."/>
        </authorList>
    </citation>
    <scope>NUCLEOTIDE SEQUENCE</scope>
    <source>
        <strain evidence="1">IN212</strain>
    </source>
</reference>
<feature type="non-terminal residue" evidence="1">
    <location>
        <position position="87"/>
    </location>
</feature>
<protein>
    <submittedName>
        <fullName evidence="1">597_t:CDS:1</fullName>
    </submittedName>
</protein>
<evidence type="ECO:0000313" key="1">
    <source>
        <dbReference type="EMBL" id="CAG8788054.1"/>
    </source>
</evidence>
<comment type="caution">
    <text evidence="1">The sequence shown here is derived from an EMBL/GenBank/DDBJ whole genome shotgun (WGS) entry which is preliminary data.</text>
</comment>
<organism evidence="1 2">
    <name type="scientific">Racocetra fulgida</name>
    <dbReference type="NCBI Taxonomy" id="60492"/>
    <lineage>
        <taxon>Eukaryota</taxon>
        <taxon>Fungi</taxon>
        <taxon>Fungi incertae sedis</taxon>
        <taxon>Mucoromycota</taxon>
        <taxon>Glomeromycotina</taxon>
        <taxon>Glomeromycetes</taxon>
        <taxon>Diversisporales</taxon>
        <taxon>Gigasporaceae</taxon>
        <taxon>Racocetra</taxon>
    </lineage>
</organism>
<feature type="non-terminal residue" evidence="1">
    <location>
        <position position="1"/>
    </location>
</feature>
<dbReference type="EMBL" id="CAJVPZ010058476">
    <property type="protein sequence ID" value="CAG8788054.1"/>
    <property type="molecule type" value="Genomic_DNA"/>
</dbReference>
<keyword evidence="2" id="KW-1185">Reference proteome</keyword>
<accession>A0A9N9JQV8</accession>
<dbReference type="Proteomes" id="UP000789396">
    <property type="component" value="Unassembled WGS sequence"/>
</dbReference>
<sequence length="87" mass="9773">QKAHGAKPKWFTTLEQTILQNTTTLKAGAAWTTWPPTTAWTSFIYPLNQSTISKTINHGAYVDDTIWLAHSSNSMQNILNSATQFYN</sequence>
<gene>
    <name evidence="1" type="ORF">RFULGI_LOCUS16460</name>
</gene>